<evidence type="ECO:0000259" key="1">
    <source>
        <dbReference type="SMART" id="SM00953"/>
    </source>
</evidence>
<comment type="caution">
    <text evidence="2">The sequence shown here is derived from an EMBL/GenBank/DDBJ whole genome shotgun (WGS) entry which is preliminary data.</text>
</comment>
<dbReference type="EMBL" id="JBHLYQ010000026">
    <property type="protein sequence ID" value="MFC0081321.1"/>
    <property type="molecule type" value="Genomic_DNA"/>
</dbReference>
<dbReference type="Proteomes" id="UP001589788">
    <property type="component" value="Unassembled WGS sequence"/>
</dbReference>
<name>A0ABV6C0V4_9ACTN</name>
<dbReference type="SMART" id="SM00953">
    <property type="entry name" value="RES"/>
    <property type="match status" value="1"/>
</dbReference>
<feature type="domain" description="RES" evidence="1">
    <location>
        <begin position="30"/>
        <end position="163"/>
    </location>
</feature>
<keyword evidence="3" id="KW-1185">Reference proteome</keyword>
<sequence>MVVDAGRLSTAPLTPFRGQGFRHLGPRYDPLSGEGARLHGGRFNPPGSFPVLYICQSRPCAVAELRRLGERQAIRVEGLLPRVLYRYEIELDRVLDLTDGEVRSQVGLGTDVLTGPDWTACQDLGVAAHALGASGINSPSATGVGDVLAVFVQHIGLGRLEPHLVEEWRSLDQLDG</sequence>
<dbReference type="Pfam" id="PF08808">
    <property type="entry name" value="RES"/>
    <property type="match status" value="1"/>
</dbReference>
<dbReference type="RefSeq" id="WP_377788452.1">
    <property type="nucleotide sequence ID" value="NZ_JBHLYQ010000026.1"/>
</dbReference>
<gene>
    <name evidence="2" type="ORF">ACFFRE_03995</name>
</gene>
<organism evidence="2 3">
    <name type="scientific">Aciditerrimonas ferrireducens</name>
    <dbReference type="NCBI Taxonomy" id="667306"/>
    <lineage>
        <taxon>Bacteria</taxon>
        <taxon>Bacillati</taxon>
        <taxon>Actinomycetota</taxon>
        <taxon>Acidimicrobiia</taxon>
        <taxon>Acidimicrobiales</taxon>
        <taxon>Acidimicrobiaceae</taxon>
        <taxon>Aciditerrimonas</taxon>
    </lineage>
</organism>
<accession>A0ABV6C0V4</accession>
<reference evidence="2 3" key="1">
    <citation type="submission" date="2024-09" db="EMBL/GenBank/DDBJ databases">
        <authorList>
            <person name="Sun Q."/>
            <person name="Mori K."/>
        </authorList>
    </citation>
    <scope>NUCLEOTIDE SEQUENCE [LARGE SCALE GENOMIC DNA]</scope>
    <source>
        <strain evidence="2 3">JCM 15389</strain>
    </source>
</reference>
<evidence type="ECO:0000313" key="3">
    <source>
        <dbReference type="Proteomes" id="UP001589788"/>
    </source>
</evidence>
<dbReference type="InterPro" id="IPR014914">
    <property type="entry name" value="RES_dom"/>
</dbReference>
<protein>
    <submittedName>
        <fullName evidence="2">RES family NAD+ phosphorylase</fullName>
    </submittedName>
</protein>
<proteinExistence type="predicted"/>
<evidence type="ECO:0000313" key="2">
    <source>
        <dbReference type="EMBL" id="MFC0081321.1"/>
    </source>
</evidence>